<dbReference type="NCBIfam" id="TIGR04183">
    <property type="entry name" value="Por_Secre_tail"/>
    <property type="match status" value="1"/>
</dbReference>
<protein>
    <submittedName>
        <fullName evidence="1">T9SS type A sorting domain-containing protein</fullName>
    </submittedName>
</protein>
<gene>
    <name evidence="1" type="ORF">KMW28_22595</name>
</gene>
<dbReference type="AlphaFoldDB" id="A0AAX1NCN2"/>
<evidence type="ECO:0000313" key="1">
    <source>
        <dbReference type="EMBL" id="QWG05215.1"/>
    </source>
</evidence>
<proteinExistence type="predicted"/>
<dbReference type="RefSeq" id="WP_169662114.1">
    <property type="nucleotide sequence ID" value="NZ_CP076133.1"/>
</dbReference>
<accession>A0AAX1NCN2</accession>
<organism evidence="1 2">
    <name type="scientific">Flammeovirga yaeyamensis</name>
    <dbReference type="NCBI Taxonomy" id="367791"/>
    <lineage>
        <taxon>Bacteria</taxon>
        <taxon>Pseudomonadati</taxon>
        <taxon>Bacteroidota</taxon>
        <taxon>Cytophagia</taxon>
        <taxon>Cytophagales</taxon>
        <taxon>Flammeovirgaceae</taxon>
        <taxon>Flammeovirga</taxon>
    </lineage>
</organism>
<evidence type="ECO:0000313" key="2">
    <source>
        <dbReference type="Proteomes" id="UP000678679"/>
    </source>
</evidence>
<dbReference type="Proteomes" id="UP000678679">
    <property type="component" value="Chromosome 2"/>
</dbReference>
<dbReference type="EMBL" id="CP076133">
    <property type="protein sequence ID" value="QWG05215.1"/>
    <property type="molecule type" value="Genomic_DNA"/>
</dbReference>
<reference evidence="1 2" key="1">
    <citation type="submission" date="2021-05" db="EMBL/GenBank/DDBJ databases">
        <title>Comparative genomic studies on the polysaccharide-degrading batcterial strains of the Flammeovirga genus.</title>
        <authorList>
            <person name="Zewei F."/>
            <person name="Zheng Z."/>
            <person name="Yu L."/>
            <person name="Ruyue G."/>
            <person name="Yanhong M."/>
            <person name="Yuanyuan C."/>
            <person name="Jingyan G."/>
            <person name="Wenjun H."/>
        </authorList>
    </citation>
    <scope>NUCLEOTIDE SEQUENCE [LARGE SCALE GENOMIC DNA]</scope>
    <source>
        <strain evidence="1 2">NBRC:100898</strain>
    </source>
</reference>
<dbReference type="KEGG" id="fya:KMW28_22595"/>
<name>A0AAX1NCN2_9BACT</name>
<sequence>MKGIIITSPGLESWIYIPKGINYTLGTKFTAFWIKNTTGITLQSGKLDGQQIINVIDLPQGLYLLKLQSEEGIITKKFFKN</sequence>
<keyword evidence="2" id="KW-1185">Reference proteome</keyword>
<dbReference type="InterPro" id="IPR026444">
    <property type="entry name" value="Secre_tail"/>
</dbReference>